<proteinExistence type="predicted"/>
<accession>A0A382PPS9</accession>
<protein>
    <submittedName>
        <fullName evidence="1">Uncharacterized protein</fullName>
    </submittedName>
</protein>
<name>A0A382PPS9_9ZZZZ</name>
<evidence type="ECO:0000313" key="1">
    <source>
        <dbReference type="EMBL" id="SVC74002.1"/>
    </source>
</evidence>
<dbReference type="AlphaFoldDB" id="A0A382PPS9"/>
<gene>
    <name evidence="1" type="ORF">METZ01_LOCUS326856</name>
</gene>
<reference evidence="1" key="1">
    <citation type="submission" date="2018-05" db="EMBL/GenBank/DDBJ databases">
        <authorList>
            <person name="Lanie J.A."/>
            <person name="Ng W.-L."/>
            <person name="Kazmierczak K.M."/>
            <person name="Andrzejewski T.M."/>
            <person name="Davidsen T.M."/>
            <person name="Wayne K.J."/>
            <person name="Tettelin H."/>
            <person name="Glass J.I."/>
            <person name="Rusch D."/>
            <person name="Podicherti R."/>
            <person name="Tsui H.-C.T."/>
            <person name="Winkler M.E."/>
        </authorList>
    </citation>
    <scope>NUCLEOTIDE SEQUENCE</scope>
</reference>
<sequence length="22" mass="2580">MEVFALRINRKFKSVILGDTNQ</sequence>
<organism evidence="1">
    <name type="scientific">marine metagenome</name>
    <dbReference type="NCBI Taxonomy" id="408172"/>
    <lineage>
        <taxon>unclassified sequences</taxon>
        <taxon>metagenomes</taxon>
        <taxon>ecological metagenomes</taxon>
    </lineage>
</organism>
<dbReference type="EMBL" id="UINC01108129">
    <property type="protein sequence ID" value="SVC74002.1"/>
    <property type="molecule type" value="Genomic_DNA"/>
</dbReference>